<dbReference type="Proteomes" id="UP001229251">
    <property type="component" value="Unassembled WGS sequence"/>
</dbReference>
<dbReference type="PROSITE" id="PS50943">
    <property type="entry name" value="HTH_CROC1"/>
    <property type="match status" value="1"/>
</dbReference>
<dbReference type="InterPro" id="IPR001387">
    <property type="entry name" value="Cro/C1-type_HTH"/>
</dbReference>
<dbReference type="RefSeq" id="WP_285066382.1">
    <property type="nucleotide sequence ID" value="NZ_JASOOE010000018.1"/>
</dbReference>
<evidence type="ECO:0000259" key="1">
    <source>
        <dbReference type="PROSITE" id="PS50943"/>
    </source>
</evidence>
<proteinExistence type="predicted"/>
<dbReference type="SUPFAM" id="SSF47413">
    <property type="entry name" value="lambda repressor-like DNA-binding domains"/>
    <property type="match status" value="1"/>
</dbReference>
<gene>
    <name evidence="2" type="ORF">QP433_08185</name>
</gene>
<accession>A0AAJ1Q753</accession>
<dbReference type="SMART" id="SM00530">
    <property type="entry name" value="HTH_XRE"/>
    <property type="match status" value="1"/>
</dbReference>
<dbReference type="AlphaFoldDB" id="A0AAJ1Q753"/>
<dbReference type="GO" id="GO:0003677">
    <property type="term" value="F:DNA binding"/>
    <property type="evidence" value="ECO:0007669"/>
    <property type="project" value="InterPro"/>
</dbReference>
<reference evidence="2" key="1">
    <citation type="submission" date="2023-05" db="EMBL/GenBank/DDBJ databases">
        <title>Cataloging the Phylogenetic Diversity of Human Bladder Bacteria.</title>
        <authorList>
            <person name="Du J."/>
        </authorList>
    </citation>
    <scope>NUCLEOTIDE SEQUENCE</scope>
    <source>
        <strain evidence="2">UMB1231</strain>
    </source>
</reference>
<dbReference type="CDD" id="cd00093">
    <property type="entry name" value="HTH_XRE"/>
    <property type="match status" value="1"/>
</dbReference>
<sequence length="63" mass="7195">MNKFSELVKKSQFTPRQLAIKAGVTTQTVYDWMNGKKTNPTLDTAFKLADTLGVDINEFRKEE</sequence>
<evidence type="ECO:0000313" key="3">
    <source>
        <dbReference type="Proteomes" id="UP001229251"/>
    </source>
</evidence>
<feature type="domain" description="HTH cro/C1-type" evidence="1">
    <location>
        <begin position="6"/>
        <end position="59"/>
    </location>
</feature>
<dbReference type="EMBL" id="JASOOE010000018">
    <property type="protein sequence ID" value="MDK7187959.1"/>
    <property type="molecule type" value="Genomic_DNA"/>
</dbReference>
<dbReference type="InterPro" id="IPR010982">
    <property type="entry name" value="Lambda_DNA-bd_dom_sf"/>
</dbReference>
<dbReference type="Gene3D" id="1.10.260.40">
    <property type="entry name" value="lambda repressor-like DNA-binding domains"/>
    <property type="match status" value="1"/>
</dbReference>
<organism evidence="2 3">
    <name type="scientific">Facklamia hominis</name>
    <dbReference type="NCBI Taxonomy" id="178214"/>
    <lineage>
        <taxon>Bacteria</taxon>
        <taxon>Bacillati</taxon>
        <taxon>Bacillota</taxon>
        <taxon>Bacilli</taxon>
        <taxon>Lactobacillales</taxon>
        <taxon>Aerococcaceae</taxon>
        <taxon>Facklamia</taxon>
    </lineage>
</organism>
<comment type="caution">
    <text evidence="2">The sequence shown here is derived from an EMBL/GenBank/DDBJ whole genome shotgun (WGS) entry which is preliminary data.</text>
</comment>
<name>A0AAJ1Q753_9LACT</name>
<dbReference type="Pfam" id="PF01381">
    <property type="entry name" value="HTH_3"/>
    <property type="match status" value="1"/>
</dbReference>
<protein>
    <submittedName>
        <fullName evidence="2">Helix-turn-helix transcriptional regulator</fullName>
    </submittedName>
</protein>
<evidence type="ECO:0000313" key="2">
    <source>
        <dbReference type="EMBL" id="MDK7187959.1"/>
    </source>
</evidence>